<organism evidence="2 3">
    <name type="scientific">Mycena metata</name>
    <dbReference type="NCBI Taxonomy" id="1033252"/>
    <lineage>
        <taxon>Eukaryota</taxon>
        <taxon>Fungi</taxon>
        <taxon>Dikarya</taxon>
        <taxon>Basidiomycota</taxon>
        <taxon>Agaricomycotina</taxon>
        <taxon>Agaricomycetes</taxon>
        <taxon>Agaricomycetidae</taxon>
        <taxon>Agaricales</taxon>
        <taxon>Marasmiineae</taxon>
        <taxon>Mycenaceae</taxon>
        <taxon>Mycena</taxon>
    </lineage>
</organism>
<dbReference type="SUPFAM" id="SSF51735">
    <property type="entry name" value="NAD(P)-binding Rossmann-fold domains"/>
    <property type="match status" value="1"/>
</dbReference>
<evidence type="ECO:0000259" key="1">
    <source>
        <dbReference type="Pfam" id="PF01370"/>
    </source>
</evidence>
<dbReference type="GO" id="GO:0005739">
    <property type="term" value="C:mitochondrion"/>
    <property type="evidence" value="ECO:0007669"/>
    <property type="project" value="TreeGrafter"/>
</dbReference>
<dbReference type="InterPro" id="IPR036291">
    <property type="entry name" value="NAD(P)-bd_dom_sf"/>
</dbReference>
<dbReference type="Pfam" id="PF01370">
    <property type="entry name" value="Epimerase"/>
    <property type="match status" value="1"/>
</dbReference>
<dbReference type="Gene3D" id="3.40.50.720">
    <property type="entry name" value="NAD(P)-binding Rossmann-like Domain"/>
    <property type="match status" value="1"/>
</dbReference>
<dbReference type="InterPro" id="IPR001509">
    <property type="entry name" value="Epimerase_deHydtase"/>
</dbReference>
<dbReference type="InterPro" id="IPR051207">
    <property type="entry name" value="ComplexI_NDUFA9_subunit"/>
</dbReference>
<dbReference type="PANTHER" id="PTHR12126:SF16">
    <property type="entry name" value="MIOREX COMPLEX COMPONENT 2"/>
    <property type="match status" value="1"/>
</dbReference>
<keyword evidence="3" id="KW-1185">Reference proteome</keyword>
<feature type="domain" description="NAD-dependent epimerase/dehydratase" evidence="1">
    <location>
        <begin position="8"/>
        <end position="64"/>
    </location>
</feature>
<gene>
    <name evidence="2" type="ORF">B0H16DRAFT_78881</name>
</gene>
<evidence type="ECO:0000313" key="3">
    <source>
        <dbReference type="Proteomes" id="UP001215598"/>
    </source>
</evidence>
<dbReference type="GO" id="GO:0044877">
    <property type="term" value="F:protein-containing complex binding"/>
    <property type="evidence" value="ECO:0007669"/>
    <property type="project" value="TreeGrafter"/>
</dbReference>
<sequence>MTPISRLVVFGGNGFIGSAVCRSALAAGMQVTSVSSSGRPYQTPKGHTPAWVHQVDWRAGDALRPETYAAHLEGAHGVVHTLGVLLEDAGYKRAVREGDVFGVLRAVVRQAGGRNPLEARETGTGYEAMNRDAALRVCEAFTASAPPAEASSSGNGPMERPFVFISAADVFRPWIDARYIETKRAAETAIDALLLAHPARFRGVYLRPGLVYHAHQRPLTTPAAALLDLSATLHARLPDAIRAPLRSAVANLPRVSESVPSPAVSIANALTTPPMHVDQVGAAAVRACLDAGARGVLEVRRMQEVIGWRDTQTEAGERAEERERASA</sequence>
<reference evidence="2" key="1">
    <citation type="submission" date="2023-03" db="EMBL/GenBank/DDBJ databases">
        <title>Massive genome expansion in bonnet fungi (Mycena s.s.) driven by repeated elements and novel gene families across ecological guilds.</title>
        <authorList>
            <consortium name="Lawrence Berkeley National Laboratory"/>
            <person name="Harder C.B."/>
            <person name="Miyauchi S."/>
            <person name="Viragh M."/>
            <person name="Kuo A."/>
            <person name="Thoen E."/>
            <person name="Andreopoulos B."/>
            <person name="Lu D."/>
            <person name="Skrede I."/>
            <person name="Drula E."/>
            <person name="Henrissat B."/>
            <person name="Morin E."/>
            <person name="Kohler A."/>
            <person name="Barry K."/>
            <person name="LaButti K."/>
            <person name="Morin E."/>
            <person name="Salamov A."/>
            <person name="Lipzen A."/>
            <person name="Mereny Z."/>
            <person name="Hegedus B."/>
            <person name="Baldrian P."/>
            <person name="Stursova M."/>
            <person name="Weitz H."/>
            <person name="Taylor A."/>
            <person name="Grigoriev I.V."/>
            <person name="Nagy L.G."/>
            <person name="Martin F."/>
            <person name="Kauserud H."/>
        </authorList>
    </citation>
    <scope>NUCLEOTIDE SEQUENCE</scope>
    <source>
        <strain evidence="2">CBHHK182m</strain>
    </source>
</reference>
<name>A0AAD7NTZ0_9AGAR</name>
<accession>A0AAD7NTZ0</accession>
<dbReference type="EMBL" id="JARKIB010000011">
    <property type="protein sequence ID" value="KAJ7774899.1"/>
    <property type="molecule type" value="Genomic_DNA"/>
</dbReference>
<comment type="caution">
    <text evidence="2">The sequence shown here is derived from an EMBL/GenBank/DDBJ whole genome shotgun (WGS) entry which is preliminary data.</text>
</comment>
<dbReference type="AlphaFoldDB" id="A0AAD7NTZ0"/>
<dbReference type="Proteomes" id="UP001215598">
    <property type="component" value="Unassembled WGS sequence"/>
</dbReference>
<dbReference type="PANTHER" id="PTHR12126">
    <property type="entry name" value="NADH-UBIQUINONE OXIDOREDUCTASE 39 KDA SUBUNIT-RELATED"/>
    <property type="match status" value="1"/>
</dbReference>
<evidence type="ECO:0000313" key="2">
    <source>
        <dbReference type="EMBL" id="KAJ7774899.1"/>
    </source>
</evidence>
<protein>
    <recommendedName>
        <fullName evidence="1">NAD-dependent epimerase/dehydratase domain-containing protein</fullName>
    </recommendedName>
</protein>
<proteinExistence type="predicted"/>